<dbReference type="AlphaFoldDB" id="A0A8J8WCN6"/>
<evidence type="ECO:0000313" key="1">
    <source>
        <dbReference type="EMBL" id="KAG0694169.1"/>
    </source>
</evidence>
<accession>A0A8J8WCN6</accession>
<evidence type="ECO:0000313" key="2">
    <source>
        <dbReference type="Proteomes" id="UP000770661"/>
    </source>
</evidence>
<comment type="caution">
    <text evidence="1">The sequence shown here is derived from an EMBL/GenBank/DDBJ whole genome shotgun (WGS) entry which is preliminary data.</text>
</comment>
<gene>
    <name evidence="1" type="ORF">GWK47_027286</name>
</gene>
<keyword evidence="2" id="KW-1185">Reference proteome</keyword>
<protein>
    <submittedName>
        <fullName evidence="1">Uncharacterized protein</fullName>
    </submittedName>
</protein>
<sequence length="210" mass="22907">MRKVSYLGLKLWDSDRRKEREGEGYRMAKLPGERDYGISQAFTAHLKMWSVAALVHVSLSHYTVPQPAVSRQEGAEEGLCSGEGALSCWSLLWASLVEKWVRCPPRLPEYSEVRGALFEDFVRGRTGRPRLACAAGAIQARAQIFDIYQKKGTQGPARGPHIVYSLKRFLGGAARSCGIQGWCGSLARRFLGAGGGAVIGPSTVQKPPCG</sequence>
<dbReference type="Proteomes" id="UP000770661">
    <property type="component" value="Unassembled WGS sequence"/>
</dbReference>
<organism evidence="1 2">
    <name type="scientific">Chionoecetes opilio</name>
    <name type="common">Atlantic snow crab</name>
    <name type="synonym">Cancer opilio</name>
    <dbReference type="NCBI Taxonomy" id="41210"/>
    <lineage>
        <taxon>Eukaryota</taxon>
        <taxon>Metazoa</taxon>
        <taxon>Ecdysozoa</taxon>
        <taxon>Arthropoda</taxon>
        <taxon>Crustacea</taxon>
        <taxon>Multicrustacea</taxon>
        <taxon>Malacostraca</taxon>
        <taxon>Eumalacostraca</taxon>
        <taxon>Eucarida</taxon>
        <taxon>Decapoda</taxon>
        <taxon>Pleocyemata</taxon>
        <taxon>Brachyura</taxon>
        <taxon>Eubrachyura</taxon>
        <taxon>Majoidea</taxon>
        <taxon>Majidae</taxon>
        <taxon>Chionoecetes</taxon>
    </lineage>
</organism>
<reference evidence="1" key="1">
    <citation type="submission" date="2020-07" db="EMBL/GenBank/DDBJ databases">
        <title>The High-quality genome of the commercially important snow crab, Chionoecetes opilio.</title>
        <authorList>
            <person name="Jeong J.-H."/>
            <person name="Ryu S."/>
        </authorList>
    </citation>
    <scope>NUCLEOTIDE SEQUENCE</scope>
    <source>
        <strain evidence="1">MADBK_172401_WGS</strain>
        <tissue evidence="1">Digestive gland</tissue>
    </source>
</reference>
<name>A0A8J8WCN6_CHIOP</name>
<proteinExistence type="predicted"/>
<dbReference type="EMBL" id="JACEEZ010026186">
    <property type="protein sequence ID" value="KAG0694169.1"/>
    <property type="molecule type" value="Genomic_DNA"/>
</dbReference>